<keyword evidence="7" id="KW-0675">Receptor</keyword>
<feature type="compositionally biased region" description="Polar residues" evidence="9">
    <location>
        <begin position="765"/>
        <end position="786"/>
    </location>
</feature>
<organism>
    <name type="scientific">Branchiostoma floridae</name>
    <name type="common">Florida lancelet</name>
    <name type="synonym">Amphioxus</name>
    <dbReference type="NCBI Taxonomy" id="7739"/>
    <lineage>
        <taxon>Eukaryota</taxon>
        <taxon>Metazoa</taxon>
        <taxon>Chordata</taxon>
        <taxon>Cephalochordata</taxon>
        <taxon>Leptocardii</taxon>
        <taxon>Amphioxiformes</taxon>
        <taxon>Branchiostomatidae</taxon>
        <taxon>Branchiostoma</taxon>
    </lineage>
</organism>
<evidence type="ECO:0000256" key="3">
    <source>
        <dbReference type="ARBA" id="ARBA00022833"/>
    </source>
</evidence>
<feature type="region of interest" description="Disordered" evidence="9">
    <location>
        <begin position="248"/>
        <end position="296"/>
    </location>
</feature>
<sequence length="1348" mass="149011">MLGVEEVAPCANHGQDGVTGCGMNDETLAVTGAQENVWNHTDHSTENIYPEKSQEESCSEHRAYLATSRLRRAGTEEYRTAGTQWLAVASMNGCCKPPNRTKGVTEPATARTQSVTKDTHVQICGAVAKEVITSKIREQRGENGEVQASRTKSVDRVLNGHSRTDSKSIPNGKIRPYQGEEQLPENLHVDKFAVQDFSAKRKATSSVPTANENVDYCSPPKKRYTSYLARGHVASAVPQEAAHSGQHTVPSVCTNALHPASGQENKSTVRTQTVNSSVREAQTSQPGDKPMYPETKTEGMEQLQPGGLVFTPFQPTIQIEVPAVLMFHPQQIPLSLPCSSQQVSQQPVITLNSECRPVPNDVPNDVPQMMMQNISSHQLSVEARLAQQSNPPVESVQPQILSFEMLLKGNGINVIHPHVAQSHQMATVAGQNTTAASEREIRTKTDQHQVKQAYTSVSCQDRPGLTSSATTDAETSPVGQLRLNGTTISREGQCTVSYSCYKQGEPAVPLQQRHHDYFPHKDITLQGHLPTVCQGTGNQDTGKHFDATYSDLPARKLSGQDGGEGRPRGGIEGPVKYRSAPNLLFTTTGFAPTANMSPCYTSGEGRRFSNGSQDMSHLVMRSDATAGRKSLESLLQGQPPFAMTTNEENLMFQSPDFDIHSIMLETHVTKQQPVPNKQHSVMVPNNPRYSPGQSGLREPSPMVNRSVQQLLLETNVTNQSPVEQLTTEGFGHSQPGQATRKSPHIYWTARRQEIHGQNASHLIQTNPLPRESSYGTQPSTNNSTSDLYKILNASRHDQAPNPFRGSTSPRTGSLSATPQSTPRASPELQYGLQEAEVNGGIHKLLLPRTGPMEHVRVEKLCVVCRDKASGLHYGAMACEGCKGFFKRTVQNRRLYACVRGEYRCEVVMEKRNLCQGCRLRRCMRKGMMIAAVREDRVPGGRLKRKRREWINKKHDVTKEPPVSPDTETGYDVDSRESLTSHPVVTNSRLVQELLACEEPAANGKINGEATEHAHILYDLEDARCDTAHAIQNLGNYLVARLVRWLKKFPFQEKFGQQDLSRLLSNKWMELTLMDSIIQPRLYPRQQDDVTEIPRMTLMQRIYYNELRLQKYLATLRGSTPHNNIRDSGERKGQTDELTGVLERLHHVTTTLQKLHMSREEYVILKAMVLFNQDGPFDTTPVLYQLLDELCLTENCSADPCRVGLVQNIHVRHMHGGYSPGYPGDDTVPLSTNTLVVSFSGQCVADSTVMTGGGQVMIGVVRVVIGVVRVVMGVVRMVIGVVVMVVTRVVIGVVVMEVVRVVIGVVRVDMEVVRVVIRVVRVEMEVARVVIGGEMGIVFWRGEVTGSEP</sequence>
<keyword evidence="5" id="KW-0238">DNA-binding</keyword>
<feature type="domain" description="Nuclear receptor" evidence="11">
    <location>
        <begin position="858"/>
        <end position="934"/>
    </location>
</feature>
<dbReference type="PROSITE" id="PS51030">
    <property type="entry name" value="NUCLEAR_REC_DBD_2"/>
    <property type="match status" value="1"/>
</dbReference>
<feature type="region of interest" description="Disordered" evidence="9">
    <location>
        <begin position="553"/>
        <end position="575"/>
    </location>
</feature>
<evidence type="ECO:0000313" key="12">
    <source>
        <dbReference type="EMBL" id="EEN64127.1"/>
    </source>
</evidence>
<dbReference type="InterPro" id="IPR013088">
    <property type="entry name" value="Znf_NHR/GATA"/>
</dbReference>
<feature type="compositionally biased region" description="Polar residues" evidence="9">
    <location>
        <begin position="804"/>
        <end position="823"/>
    </location>
</feature>
<dbReference type="SUPFAM" id="SSF48508">
    <property type="entry name" value="Nuclear receptor ligand-binding domain"/>
    <property type="match status" value="1"/>
</dbReference>
<accession>C3Y717</accession>
<evidence type="ECO:0000256" key="2">
    <source>
        <dbReference type="ARBA" id="ARBA00022771"/>
    </source>
</evidence>
<feature type="compositionally biased region" description="Polar residues" evidence="9">
    <location>
        <begin position="262"/>
        <end position="286"/>
    </location>
</feature>
<dbReference type="Pfam" id="PF00105">
    <property type="entry name" value="zf-C4"/>
    <property type="match status" value="1"/>
</dbReference>
<evidence type="ECO:0000256" key="5">
    <source>
        <dbReference type="ARBA" id="ARBA00023125"/>
    </source>
</evidence>
<keyword evidence="3" id="KW-0862">Zinc</keyword>
<dbReference type="InterPro" id="IPR050200">
    <property type="entry name" value="Nuclear_hormone_rcpt_NR3"/>
</dbReference>
<dbReference type="InterPro" id="IPR035500">
    <property type="entry name" value="NHR-like_dom_sf"/>
</dbReference>
<evidence type="ECO:0000256" key="6">
    <source>
        <dbReference type="ARBA" id="ARBA00023163"/>
    </source>
</evidence>
<feature type="transmembrane region" description="Helical" evidence="10">
    <location>
        <begin position="1277"/>
        <end position="1302"/>
    </location>
</feature>
<dbReference type="PROSITE" id="PS00031">
    <property type="entry name" value="NUCLEAR_REC_DBD_1"/>
    <property type="match status" value="1"/>
</dbReference>
<keyword evidence="4" id="KW-0805">Transcription regulation</keyword>
<evidence type="ECO:0000256" key="1">
    <source>
        <dbReference type="ARBA" id="ARBA00022723"/>
    </source>
</evidence>
<dbReference type="CDD" id="cd07168">
    <property type="entry name" value="NR_DBD_DHR4_like"/>
    <property type="match status" value="1"/>
</dbReference>
<keyword evidence="2" id="KW-0863">Zinc-finger</keyword>
<keyword evidence="1" id="KW-0479">Metal-binding</keyword>
<dbReference type="Gene3D" id="3.30.50.10">
    <property type="entry name" value="Erythroid Transcription Factor GATA-1, subunit A"/>
    <property type="match status" value="1"/>
</dbReference>
<dbReference type="STRING" id="7739.C3Y717"/>
<dbReference type="SMART" id="SM00399">
    <property type="entry name" value="ZnF_C4"/>
    <property type="match status" value="1"/>
</dbReference>
<dbReference type="PANTHER" id="PTHR48092">
    <property type="entry name" value="KNIRPS-RELATED PROTEIN-RELATED"/>
    <property type="match status" value="1"/>
</dbReference>
<dbReference type="Gene3D" id="1.10.565.10">
    <property type="entry name" value="Retinoid X Receptor"/>
    <property type="match status" value="1"/>
</dbReference>
<feature type="region of interest" description="Disordered" evidence="9">
    <location>
        <begin position="956"/>
        <end position="977"/>
    </location>
</feature>
<evidence type="ECO:0000256" key="4">
    <source>
        <dbReference type="ARBA" id="ARBA00023015"/>
    </source>
</evidence>
<evidence type="ECO:0000256" key="10">
    <source>
        <dbReference type="SAM" id="Phobius"/>
    </source>
</evidence>
<dbReference type="eggNOG" id="KOG3575">
    <property type="taxonomic scope" value="Eukaryota"/>
</dbReference>
<evidence type="ECO:0000256" key="8">
    <source>
        <dbReference type="ARBA" id="ARBA00023242"/>
    </source>
</evidence>
<keyword evidence="6" id="KW-0804">Transcription</keyword>
<dbReference type="InterPro" id="IPR000536">
    <property type="entry name" value="Nucl_hrmn_rcpt_lig-bd"/>
</dbReference>
<feature type="region of interest" description="Disordered" evidence="9">
    <location>
        <begin position="765"/>
        <end position="826"/>
    </location>
</feature>
<feature type="region of interest" description="Disordered" evidence="9">
    <location>
        <begin position="448"/>
        <end position="475"/>
    </location>
</feature>
<dbReference type="GO" id="GO:0008270">
    <property type="term" value="F:zinc ion binding"/>
    <property type="evidence" value="ECO:0007669"/>
    <property type="project" value="UniProtKB-KW"/>
</dbReference>
<evidence type="ECO:0000256" key="7">
    <source>
        <dbReference type="ARBA" id="ARBA00023170"/>
    </source>
</evidence>
<evidence type="ECO:0000259" key="11">
    <source>
        <dbReference type="PROSITE" id="PS51030"/>
    </source>
</evidence>
<name>C3Y717_BRAFL</name>
<reference evidence="12" key="1">
    <citation type="journal article" date="2008" name="Nature">
        <title>The amphioxus genome and the evolution of the chordate karyotype.</title>
        <authorList>
            <consortium name="US DOE Joint Genome Institute (JGI-PGF)"/>
            <person name="Putnam N.H."/>
            <person name="Butts T."/>
            <person name="Ferrier D.E.K."/>
            <person name="Furlong R.F."/>
            <person name="Hellsten U."/>
            <person name="Kawashima T."/>
            <person name="Robinson-Rechavi M."/>
            <person name="Shoguchi E."/>
            <person name="Terry A."/>
            <person name="Yu J.-K."/>
            <person name="Benito-Gutierrez E.L."/>
            <person name="Dubchak I."/>
            <person name="Garcia-Fernandez J."/>
            <person name="Gibson-Brown J.J."/>
            <person name="Grigoriev I.V."/>
            <person name="Horton A.C."/>
            <person name="de Jong P.J."/>
            <person name="Jurka J."/>
            <person name="Kapitonov V.V."/>
            <person name="Kohara Y."/>
            <person name="Kuroki Y."/>
            <person name="Lindquist E."/>
            <person name="Lucas S."/>
            <person name="Osoegawa K."/>
            <person name="Pennacchio L.A."/>
            <person name="Salamov A.A."/>
            <person name="Satou Y."/>
            <person name="Sauka-Spengler T."/>
            <person name="Schmutz J."/>
            <person name="Shin-I T."/>
            <person name="Toyoda A."/>
            <person name="Bronner-Fraser M."/>
            <person name="Fujiyama A."/>
            <person name="Holland L.Z."/>
            <person name="Holland P.W.H."/>
            <person name="Satoh N."/>
            <person name="Rokhsar D.S."/>
        </authorList>
    </citation>
    <scope>NUCLEOTIDE SEQUENCE [LARGE SCALE GENOMIC DNA]</scope>
    <source>
        <strain evidence="12">S238N-H82</strain>
        <tissue evidence="12">Testes</tissue>
    </source>
</reference>
<keyword evidence="10" id="KW-1133">Transmembrane helix</keyword>
<dbReference type="GO" id="GO:0043565">
    <property type="term" value="F:sequence-specific DNA binding"/>
    <property type="evidence" value="ECO:0007669"/>
    <property type="project" value="InterPro"/>
</dbReference>
<feature type="compositionally biased region" description="Polar residues" evidence="9">
    <location>
        <begin position="450"/>
        <end position="475"/>
    </location>
</feature>
<protein>
    <recommendedName>
        <fullName evidence="11">Nuclear receptor domain-containing protein</fullName>
    </recommendedName>
</protein>
<gene>
    <name evidence="12" type="ORF">BRAFLDRAFT_91405</name>
</gene>
<keyword evidence="8" id="KW-0539">Nucleus</keyword>
<evidence type="ECO:0000256" key="9">
    <source>
        <dbReference type="SAM" id="MobiDB-lite"/>
    </source>
</evidence>
<keyword evidence="10" id="KW-0812">Transmembrane</keyword>
<proteinExistence type="predicted"/>
<dbReference type="InterPro" id="IPR001628">
    <property type="entry name" value="Znf_hrmn_rcpt"/>
</dbReference>
<dbReference type="Pfam" id="PF00104">
    <property type="entry name" value="Hormone_recep"/>
    <property type="match status" value="1"/>
</dbReference>
<dbReference type="InParanoid" id="C3Y717"/>
<dbReference type="EMBL" id="GG666488">
    <property type="protein sequence ID" value="EEN64127.1"/>
    <property type="molecule type" value="Genomic_DNA"/>
</dbReference>
<dbReference type="SUPFAM" id="SSF57716">
    <property type="entry name" value="Glucocorticoid receptor-like (DNA-binding domain)"/>
    <property type="match status" value="1"/>
</dbReference>
<dbReference type="GO" id="GO:0003700">
    <property type="term" value="F:DNA-binding transcription factor activity"/>
    <property type="evidence" value="ECO:0007669"/>
    <property type="project" value="InterPro"/>
</dbReference>
<keyword evidence="10" id="KW-0472">Membrane</keyword>
<dbReference type="PRINTS" id="PR00047">
    <property type="entry name" value="STROIDFINGER"/>
</dbReference>